<sequence>MICTKPQLSGWDKRIDIISQFLADIADRDRDRLAVAEVLRSAEGIAGFCAANAAAIDEEGCFPVEEFRRIKEAGLLSVALPCDRGGLGFGIEVGRSWPLLELLRQIGYGNLAVGRIYEGHLNAVQLVGLFGSPAQIRTCATDIREHQRLHGVWNTESVDGVKLLPLADGRYRLEGAKTFASGAGYIERPIVGAALPDGGWQMVIVPMEMVRTRTDTSWWQPLGMRASASFRVDFSGVELTDAALLGQPGDYYAQPWLTAGVSRFAAVQLGGAEALLDCARSHLRERGWGGDPYQRERMAKAAIACEGGRLWLQGSAAQLDRFLAGEGEAEGESLVAYANMVRTAIEGHCLEVMRLVEKSLGARCLIRPHPVERLVRDLTIYLRQPAPDAALAQLGAHVIAQEAPARNLWNDALH</sequence>
<dbReference type="CDD" id="cd00567">
    <property type="entry name" value="ACAD"/>
    <property type="match status" value="1"/>
</dbReference>
<name>U5QNU1_GLOK1</name>
<evidence type="ECO:0000259" key="4">
    <source>
        <dbReference type="Pfam" id="PF08028"/>
    </source>
</evidence>
<proteinExistence type="inferred from homology"/>
<evidence type="ECO:0000256" key="1">
    <source>
        <dbReference type="ARBA" id="ARBA00023002"/>
    </source>
</evidence>
<dbReference type="Pfam" id="PF08028">
    <property type="entry name" value="Acyl-CoA_dh_2"/>
    <property type="match status" value="1"/>
</dbReference>
<dbReference type="EMBL" id="CP003587">
    <property type="protein sequence ID" value="AGY60606.1"/>
    <property type="molecule type" value="Genomic_DNA"/>
</dbReference>
<dbReference type="STRING" id="1183438.GKIL_4360"/>
<dbReference type="OrthoDB" id="571684at2"/>
<feature type="domain" description="Acyl-CoA dehydrogenase/oxidase N-terminal" evidence="3">
    <location>
        <begin position="49"/>
        <end position="137"/>
    </location>
</feature>
<dbReference type="PANTHER" id="PTHR48083">
    <property type="entry name" value="MEDIUM-CHAIN SPECIFIC ACYL-COA DEHYDROGENASE, MITOCHONDRIAL-RELATED"/>
    <property type="match status" value="1"/>
</dbReference>
<dbReference type="GO" id="GO:0050660">
    <property type="term" value="F:flavin adenine dinucleotide binding"/>
    <property type="evidence" value="ECO:0007669"/>
    <property type="project" value="InterPro"/>
</dbReference>
<keyword evidence="1" id="KW-0560">Oxidoreductase</keyword>
<dbReference type="PANTHER" id="PTHR48083:SF37">
    <property type="entry name" value="DEHYDROGENASE, PUTATIVE-RELATED"/>
    <property type="match status" value="1"/>
</dbReference>
<evidence type="ECO:0000259" key="3">
    <source>
        <dbReference type="Pfam" id="PF02771"/>
    </source>
</evidence>
<dbReference type="Gene3D" id="2.40.110.10">
    <property type="entry name" value="Butyryl-CoA Dehydrogenase, subunit A, domain 2"/>
    <property type="match status" value="1"/>
</dbReference>
<dbReference type="KEGG" id="glj:GKIL_4360"/>
<feature type="domain" description="Acyl-CoA dehydrogenase C-terminal" evidence="4">
    <location>
        <begin position="264"/>
        <end position="380"/>
    </location>
</feature>
<dbReference type="RefSeq" id="WP_023175979.1">
    <property type="nucleotide sequence ID" value="NC_022600.1"/>
</dbReference>
<dbReference type="InterPro" id="IPR036250">
    <property type="entry name" value="AcylCo_DH-like_C"/>
</dbReference>
<accession>U5QNU1</accession>
<dbReference type="InterPro" id="IPR037069">
    <property type="entry name" value="AcylCoA_DH/ox_N_sf"/>
</dbReference>
<dbReference type="InterPro" id="IPR050741">
    <property type="entry name" value="Acyl-CoA_dehydrogenase"/>
</dbReference>
<organism evidence="5 6">
    <name type="scientific">Gloeobacter kilaueensis (strain ATCC BAA-2537 / CCAP 1431/1 / ULC 316 / JS1)</name>
    <dbReference type="NCBI Taxonomy" id="1183438"/>
    <lineage>
        <taxon>Bacteria</taxon>
        <taxon>Bacillati</taxon>
        <taxon>Cyanobacteriota</taxon>
        <taxon>Cyanophyceae</taxon>
        <taxon>Gloeobacterales</taxon>
        <taxon>Gloeobacteraceae</taxon>
        <taxon>Gloeobacter</taxon>
    </lineage>
</organism>
<dbReference type="InterPro" id="IPR046373">
    <property type="entry name" value="Acyl-CoA_Oxase/DH_mid-dom_sf"/>
</dbReference>
<dbReference type="GO" id="GO:0033539">
    <property type="term" value="P:fatty acid beta-oxidation using acyl-CoA dehydrogenase"/>
    <property type="evidence" value="ECO:0007669"/>
    <property type="project" value="TreeGrafter"/>
</dbReference>
<dbReference type="HOGENOM" id="CLU_018204_3_1_3"/>
<evidence type="ECO:0000256" key="2">
    <source>
        <dbReference type="ARBA" id="ARBA00049661"/>
    </source>
</evidence>
<evidence type="ECO:0000313" key="5">
    <source>
        <dbReference type="EMBL" id="AGY60606.1"/>
    </source>
</evidence>
<dbReference type="GO" id="GO:0005737">
    <property type="term" value="C:cytoplasm"/>
    <property type="evidence" value="ECO:0007669"/>
    <property type="project" value="TreeGrafter"/>
</dbReference>
<dbReference type="PIRSF" id="PIRSF016578">
    <property type="entry name" value="HsaA"/>
    <property type="match status" value="1"/>
</dbReference>
<keyword evidence="6" id="KW-1185">Reference proteome</keyword>
<comment type="similarity">
    <text evidence="2">Belongs to the HpaH/HsaA monooxygenase family.</text>
</comment>
<dbReference type="SUPFAM" id="SSF56645">
    <property type="entry name" value="Acyl-CoA dehydrogenase NM domain-like"/>
    <property type="match status" value="1"/>
</dbReference>
<protein>
    <submittedName>
        <fullName evidence="5">Acyl-CoA dehydrogenase</fullName>
    </submittedName>
</protein>
<dbReference type="PATRIC" id="fig|1183438.3.peg.4286"/>
<dbReference type="AlphaFoldDB" id="U5QNU1"/>
<dbReference type="InterPro" id="IPR009100">
    <property type="entry name" value="AcylCoA_DH/oxidase_NM_dom_sf"/>
</dbReference>
<evidence type="ECO:0000313" key="6">
    <source>
        <dbReference type="Proteomes" id="UP000017396"/>
    </source>
</evidence>
<dbReference type="InterPro" id="IPR013786">
    <property type="entry name" value="AcylCoA_DH/ox_N"/>
</dbReference>
<dbReference type="Gene3D" id="1.10.540.10">
    <property type="entry name" value="Acyl-CoA dehydrogenase/oxidase, N-terminal domain"/>
    <property type="match status" value="1"/>
</dbReference>
<dbReference type="InterPro" id="IPR013107">
    <property type="entry name" value="Acyl-CoA_DH_C"/>
</dbReference>
<reference evidence="5 6" key="1">
    <citation type="journal article" date="2013" name="PLoS ONE">
        <title>Cultivation and Complete Genome Sequencing of Gloeobacter kilaueensis sp. nov., from a Lava Cave in Kilauea Caldera, Hawai'i.</title>
        <authorList>
            <person name="Saw J.H."/>
            <person name="Schatz M."/>
            <person name="Brown M.V."/>
            <person name="Kunkel D.D."/>
            <person name="Foster J.S."/>
            <person name="Shick H."/>
            <person name="Christensen S."/>
            <person name="Hou S."/>
            <person name="Wan X."/>
            <person name="Donachie S.P."/>
        </authorList>
    </citation>
    <scope>NUCLEOTIDE SEQUENCE [LARGE SCALE GENOMIC DNA]</scope>
    <source>
        <strain evidence="6">JS</strain>
    </source>
</reference>
<dbReference type="SUPFAM" id="SSF47203">
    <property type="entry name" value="Acyl-CoA dehydrogenase C-terminal domain-like"/>
    <property type="match status" value="1"/>
</dbReference>
<dbReference type="GO" id="GO:0003995">
    <property type="term" value="F:acyl-CoA dehydrogenase activity"/>
    <property type="evidence" value="ECO:0007669"/>
    <property type="project" value="TreeGrafter"/>
</dbReference>
<dbReference type="Pfam" id="PF02771">
    <property type="entry name" value="Acyl-CoA_dh_N"/>
    <property type="match status" value="1"/>
</dbReference>
<dbReference type="Proteomes" id="UP000017396">
    <property type="component" value="Chromosome"/>
</dbReference>
<dbReference type="Gene3D" id="1.20.140.10">
    <property type="entry name" value="Butyryl-CoA Dehydrogenase, subunit A, domain 3"/>
    <property type="match status" value="1"/>
</dbReference>
<dbReference type="eggNOG" id="COG1960">
    <property type="taxonomic scope" value="Bacteria"/>
</dbReference>
<gene>
    <name evidence="5" type="ORF">GKIL_4360</name>
</gene>